<protein>
    <submittedName>
        <fullName evidence="1">Uncharacterized protein</fullName>
    </submittedName>
</protein>
<sequence>MKVLEEVKGILDKSKIRPHRLKKIHISAPALSMYSEIYLAIFPLWSGLLLGDLRRYTSETEEMVHGPKNTNFHVEKWFGIV</sequence>
<evidence type="ECO:0000313" key="1">
    <source>
        <dbReference type="EMBL" id="JAH43222.1"/>
    </source>
</evidence>
<dbReference type="EMBL" id="GBXM01065355">
    <property type="protein sequence ID" value="JAH43222.1"/>
    <property type="molecule type" value="Transcribed_RNA"/>
</dbReference>
<proteinExistence type="predicted"/>
<dbReference type="AlphaFoldDB" id="A0A0E9SPQ9"/>
<dbReference type="EMBL" id="GBXM01097002">
    <property type="protein sequence ID" value="JAH11575.1"/>
    <property type="molecule type" value="Transcribed_RNA"/>
</dbReference>
<name>A0A0E9SPQ9_ANGAN</name>
<reference evidence="1" key="2">
    <citation type="journal article" date="2015" name="Fish Shellfish Immunol.">
        <title>Early steps in the European eel (Anguilla anguilla)-Vibrio vulnificus interaction in the gills: Role of the RtxA13 toxin.</title>
        <authorList>
            <person name="Callol A."/>
            <person name="Pajuelo D."/>
            <person name="Ebbesson L."/>
            <person name="Teles M."/>
            <person name="MacKenzie S."/>
            <person name="Amaro C."/>
        </authorList>
    </citation>
    <scope>NUCLEOTIDE SEQUENCE</scope>
</reference>
<organism evidence="1">
    <name type="scientific">Anguilla anguilla</name>
    <name type="common">European freshwater eel</name>
    <name type="synonym">Muraena anguilla</name>
    <dbReference type="NCBI Taxonomy" id="7936"/>
    <lineage>
        <taxon>Eukaryota</taxon>
        <taxon>Metazoa</taxon>
        <taxon>Chordata</taxon>
        <taxon>Craniata</taxon>
        <taxon>Vertebrata</taxon>
        <taxon>Euteleostomi</taxon>
        <taxon>Actinopterygii</taxon>
        <taxon>Neopterygii</taxon>
        <taxon>Teleostei</taxon>
        <taxon>Anguilliformes</taxon>
        <taxon>Anguillidae</taxon>
        <taxon>Anguilla</taxon>
    </lineage>
</organism>
<accession>A0A0E9SPQ9</accession>
<reference evidence="1" key="1">
    <citation type="submission" date="2014-11" db="EMBL/GenBank/DDBJ databases">
        <authorList>
            <person name="Amaro Gonzalez C."/>
        </authorList>
    </citation>
    <scope>NUCLEOTIDE SEQUENCE</scope>
</reference>